<evidence type="ECO:0000313" key="2">
    <source>
        <dbReference type="Proteomes" id="UP000823388"/>
    </source>
</evidence>
<reference evidence="1" key="1">
    <citation type="submission" date="2020-05" db="EMBL/GenBank/DDBJ databases">
        <title>WGS assembly of Panicum virgatum.</title>
        <authorList>
            <person name="Lovell J.T."/>
            <person name="Jenkins J."/>
            <person name="Shu S."/>
            <person name="Juenger T.E."/>
            <person name="Schmutz J."/>
        </authorList>
    </citation>
    <scope>NUCLEOTIDE SEQUENCE</scope>
    <source>
        <strain evidence="1">AP13</strain>
    </source>
</reference>
<protein>
    <submittedName>
        <fullName evidence="1">Uncharacterized protein</fullName>
    </submittedName>
</protein>
<gene>
    <name evidence="1" type="ORF">PVAP13_6KG242528</name>
</gene>
<accession>A0A8T0R7A1</accession>
<dbReference type="Proteomes" id="UP000823388">
    <property type="component" value="Chromosome 6K"/>
</dbReference>
<dbReference type="AlphaFoldDB" id="A0A8T0R7A1"/>
<organism evidence="1 2">
    <name type="scientific">Panicum virgatum</name>
    <name type="common">Blackwell switchgrass</name>
    <dbReference type="NCBI Taxonomy" id="38727"/>
    <lineage>
        <taxon>Eukaryota</taxon>
        <taxon>Viridiplantae</taxon>
        <taxon>Streptophyta</taxon>
        <taxon>Embryophyta</taxon>
        <taxon>Tracheophyta</taxon>
        <taxon>Spermatophyta</taxon>
        <taxon>Magnoliopsida</taxon>
        <taxon>Liliopsida</taxon>
        <taxon>Poales</taxon>
        <taxon>Poaceae</taxon>
        <taxon>PACMAD clade</taxon>
        <taxon>Panicoideae</taxon>
        <taxon>Panicodae</taxon>
        <taxon>Paniceae</taxon>
        <taxon>Panicinae</taxon>
        <taxon>Panicum</taxon>
        <taxon>Panicum sect. Hiantes</taxon>
    </lineage>
</organism>
<proteinExistence type="predicted"/>
<keyword evidence="2" id="KW-1185">Reference proteome</keyword>
<name>A0A8T0R7A1_PANVG</name>
<evidence type="ECO:0000313" key="1">
    <source>
        <dbReference type="EMBL" id="KAG2580965.1"/>
    </source>
</evidence>
<sequence length="126" mass="13716">MAGRICSRNYPLDGNLETSILGHLISGVRHKIKLNSDEIPLSFPSMRASAMLRGAKVALAALLAASLAGSLLPPRHCAHRDLSLFCTVITSTPWLGHEYLGTRRPVHNILTSIDPHGLILCSHYLK</sequence>
<dbReference type="EMBL" id="CM029047">
    <property type="protein sequence ID" value="KAG2580965.1"/>
    <property type="molecule type" value="Genomic_DNA"/>
</dbReference>
<comment type="caution">
    <text evidence="1">The sequence shown here is derived from an EMBL/GenBank/DDBJ whole genome shotgun (WGS) entry which is preliminary data.</text>
</comment>